<protein>
    <submittedName>
        <fullName evidence="1">Endospore coat-associated protein</fullName>
    </submittedName>
</protein>
<name>A0A168LUM2_9BACL</name>
<evidence type="ECO:0000313" key="2">
    <source>
        <dbReference type="Proteomes" id="UP000077355"/>
    </source>
</evidence>
<keyword evidence="2" id="KW-1185">Reference proteome</keyword>
<dbReference type="SUPFAM" id="SSF56059">
    <property type="entry name" value="Glutathione synthetase ATP-binding domain-like"/>
    <property type="match status" value="1"/>
</dbReference>
<evidence type="ECO:0000313" key="1">
    <source>
        <dbReference type="EMBL" id="OAB43858.1"/>
    </source>
</evidence>
<dbReference type="EMBL" id="LVJI01000024">
    <property type="protein sequence ID" value="OAB43858.1"/>
    <property type="molecule type" value="Genomic_DNA"/>
</dbReference>
<dbReference type="Gene3D" id="3.30.470.20">
    <property type="entry name" value="ATP-grasp fold, B domain"/>
    <property type="match status" value="1"/>
</dbReference>
<dbReference type="Proteomes" id="UP000077355">
    <property type="component" value="Unassembled WGS sequence"/>
</dbReference>
<dbReference type="InterPro" id="IPR026838">
    <property type="entry name" value="YheC/D"/>
</dbReference>
<dbReference type="Pfam" id="PF14398">
    <property type="entry name" value="ATPgrasp_YheCD"/>
    <property type="match status" value="1"/>
</dbReference>
<gene>
    <name evidence="1" type="ORF">PBAT_16665</name>
</gene>
<dbReference type="RefSeq" id="WP_068651028.1">
    <property type="nucleotide sequence ID" value="NZ_CP043611.1"/>
</dbReference>
<reference evidence="1 2" key="1">
    <citation type="submission" date="2016-03" db="EMBL/GenBank/DDBJ databases">
        <title>Draft genome sequence of Paenibacillus antarcticus CECT 5836.</title>
        <authorList>
            <person name="Shin S.-K."/>
            <person name="Yi H."/>
        </authorList>
    </citation>
    <scope>NUCLEOTIDE SEQUENCE [LARGE SCALE GENOMIC DNA]</scope>
    <source>
        <strain evidence="1 2">CECT 5836</strain>
    </source>
</reference>
<comment type="caution">
    <text evidence="1">The sequence shown here is derived from an EMBL/GenBank/DDBJ whole genome shotgun (WGS) entry which is preliminary data.</text>
</comment>
<accession>A0A168LUM2</accession>
<proteinExistence type="predicted"/>
<sequence>MPRPVLGILTLYLNEQKQLEERIIYQNMISEGRKLGLDIFVFTPMDVNGSTKKIIAMEFDPIQRKWSRRLRDFPNMIFDRCRIQKGYRFKQLLNFRKNYGHHVFLNRPLRNKWIIHEVLSKKENFRPHLPLTKLVTRISDVEQMLKTTSVVYLKPVNGTGGRGILRIEKLKNQKQYYIQGRNQQRKIITPHKIHAARLGSILQTWDMKDSYIAQEGIPVQLPNGRVHDYRMLVQKNREGQWELTGMVGRVGASRSITSNLHGGGQAITMDILLSQWIKDREIQEQVKKKSEILGLETAKYLEQTYGALCELALDLAINKKGDVFLLEVNPKPAREVFARSGQKDIYRQSIIKPLEYALWLYGQKDVLIKAEVTEELS</sequence>
<organism evidence="1 2">
    <name type="scientific">Paenibacillus antarcticus</name>
    <dbReference type="NCBI Taxonomy" id="253703"/>
    <lineage>
        <taxon>Bacteria</taxon>
        <taxon>Bacillati</taxon>
        <taxon>Bacillota</taxon>
        <taxon>Bacilli</taxon>
        <taxon>Bacillales</taxon>
        <taxon>Paenibacillaceae</taxon>
        <taxon>Paenibacillus</taxon>
    </lineage>
</organism>
<dbReference type="OrthoDB" id="7869153at2"/>
<dbReference type="AlphaFoldDB" id="A0A168LUM2"/>